<organism evidence="1 2">
    <name type="scientific">Euroglyphus maynei</name>
    <name type="common">Mayne's house dust mite</name>
    <dbReference type="NCBI Taxonomy" id="6958"/>
    <lineage>
        <taxon>Eukaryota</taxon>
        <taxon>Metazoa</taxon>
        <taxon>Ecdysozoa</taxon>
        <taxon>Arthropoda</taxon>
        <taxon>Chelicerata</taxon>
        <taxon>Arachnida</taxon>
        <taxon>Acari</taxon>
        <taxon>Acariformes</taxon>
        <taxon>Sarcoptiformes</taxon>
        <taxon>Astigmata</taxon>
        <taxon>Psoroptidia</taxon>
        <taxon>Analgoidea</taxon>
        <taxon>Pyroglyphidae</taxon>
        <taxon>Pyroglyphinae</taxon>
        <taxon>Euroglyphus</taxon>
    </lineage>
</organism>
<name>A0A1Y3B8T6_EURMA</name>
<keyword evidence="2" id="KW-1185">Reference proteome</keyword>
<dbReference type="Proteomes" id="UP000194236">
    <property type="component" value="Unassembled WGS sequence"/>
</dbReference>
<gene>
    <name evidence="1" type="ORF">BLA29_012630</name>
</gene>
<protein>
    <submittedName>
        <fullName evidence="1">Uncharacterized protein</fullName>
    </submittedName>
</protein>
<reference evidence="1 2" key="1">
    <citation type="submission" date="2017-03" db="EMBL/GenBank/DDBJ databases">
        <title>Genome Survey of Euroglyphus maynei.</title>
        <authorList>
            <person name="Arlian L.G."/>
            <person name="Morgan M.S."/>
            <person name="Rider S.D."/>
        </authorList>
    </citation>
    <scope>NUCLEOTIDE SEQUENCE [LARGE SCALE GENOMIC DNA]</scope>
    <source>
        <strain evidence="1">Arlian Lab</strain>
        <tissue evidence="1">Whole body</tissue>
    </source>
</reference>
<evidence type="ECO:0000313" key="2">
    <source>
        <dbReference type="Proteomes" id="UP000194236"/>
    </source>
</evidence>
<accession>A0A1Y3B8T6</accession>
<proteinExistence type="predicted"/>
<comment type="caution">
    <text evidence="1">The sequence shown here is derived from an EMBL/GenBank/DDBJ whole genome shotgun (WGS) entry which is preliminary data.</text>
</comment>
<dbReference type="EMBL" id="MUJZ01033461">
    <property type="protein sequence ID" value="OTF77281.1"/>
    <property type="molecule type" value="Genomic_DNA"/>
</dbReference>
<sequence length="39" mass="4961">MYGHVHHHHHRMYGHYFRKLPIKIIMYLPVLYNVKHVFF</sequence>
<evidence type="ECO:0000313" key="1">
    <source>
        <dbReference type="EMBL" id="OTF77281.1"/>
    </source>
</evidence>
<dbReference type="AlphaFoldDB" id="A0A1Y3B8T6"/>